<comment type="caution">
    <text evidence="6">The sequence shown here is derived from an EMBL/GenBank/DDBJ whole genome shotgun (WGS) entry which is preliminary data.</text>
</comment>
<dbReference type="InterPro" id="IPR053876">
    <property type="entry name" value="Phage_int_M"/>
</dbReference>
<reference evidence="6 7" key="1">
    <citation type="submission" date="2019-12" db="EMBL/GenBank/DDBJ databases">
        <title>Shewanella insulae sp. nov., isolated from a tidal flat.</title>
        <authorList>
            <person name="Yoon J.-H."/>
        </authorList>
    </citation>
    <scope>NUCLEOTIDE SEQUENCE [LARGE SCALE GENOMIC DNA]</scope>
    <source>
        <strain evidence="6 7">JBTF-M18</strain>
    </source>
</reference>
<dbReference type="EMBL" id="WRPA01000026">
    <property type="protein sequence ID" value="MXR70814.1"/>
    <property type="molecule type" value="Genomic_DNA"/>
</dbReference>
<dbReference type="Proteomes" id="UP000474778">
    <property type="component" value="Unassembled WGS sequence"/>
</dbReference>
<dbReference type="Pfam" id="PF00589">
    <property type="entry name" value="Phage_integrase"/>
    <property type="match status" value="1"/>
</dbReference>
<dbReference type="InterPro" id="IPR002104">
    <property type="entry name" value="Integrase_catalytic"/>
</dbReference>
<dbReference type="AlphaFoldDB" id="A0A6L7I4I7"/>
<dbReference type="InterPro" id="IPR011010">
    <property type="entry name" value="DNA_brk_join_enz"/>
</dbReference>
<dbReference type="InterPro" id="IPR050808">
    <property type="entry name" value="Phage_Integrase"/>
</dbReference>
<evidence type="ECO:0000313" key="6">
    <source>
        <dbReference type="EMBL" id="MXR70814.1"/>
    </source>
</evidence>
<keyword evidence="7" id="KW-1185">Reference proteome</keyword>
<evidence type="ECO:0000313" key="7">
    <source>
        <dbReference type="Proteomes" id="UP000474778"/>
    </source>
</evidence>
<evidence type="ECO:0000259" key="5">
    <source>
        <dbReference type="PROSITE" id="PS51898"/>
    </source>
</evidence>
<dbReference type="Gene3D" id="1.10.150.130">
    <property type="match status" value="1"/>
</dbReference>
<proteinExistence type="inferred from homology"/>
<keyword evidence="4" id="KW-0233">DNA recombination</keyword>
<evidence type="ECO:0000256" key="1">
    <source>
        <dbReference type="ARBA" id="ARBA00008857"/>
    </source>
</evidence>
<dbReference type="InterPro" id="IPR025166">
    <property type="entry name" value="Integrase_DNA_bind_dom"/>
</dbReference>
<dbReference type="Pfam" id="PF22022">
    <property type="entry name" value="Phage_int_M"/>
    <property type="match status" value="1"/>
</dbReference>
<dbReference type="GO" id="GO:0003677">
    <property type="term" value="F:DNA binding"/>
    <property type="evidence" value="ECO:0007669"/>
    <property type="project" value="UniProtKB-KW"/>
</dbReference>
<dbReference type="InterPro" id="IPR038488">
    <property type="entry name" value="Integrase_DNA-bd_sf"/>
</dbReference>
<dbReference type="GO" id="GO:0006310">
    <property type="term" value="P:DNA recombination"/>
    <property type="evidence" value="ECO:0007669"/>
    <property type="project" value="UniProtKB-KW"/>
</dbReference>
<name>A0A6L7I4I7_9GAMM</name>
<accession>A0A6L7I4I7</accession>
<dbReference type="GO" id="GO:0015074">
    <property type="term" value="P:DNA integration"/>
    <property type="evidence" value="ECO:0007669"/>
    <property type="project" value="UniProtKB-KW"/>
</dbReference>
<evidence type="ECO:0000256" key="3">
    <source>
        <dbReference type="ARBA" id="ARBA00023125"/>
    </source>
</evidence>
<gene>
    <name evidence="6" type="ORF">GNT65_19340</name>
</gene>
<dbReference type="Gene3D" id="1.10.443.10">
    <property type="entry name" value="Intergrase catalytic core"/>
    <property type="match status" value="1"/>
</dbReference>
<dbReference type="PANTHER" id="PTHR30629">
    <property type="entry name" value="PROPHAGE INTEGRASE"/>
    <property type="match status" value="1"/>
</dbReference>
<organism evidence="6 7">
    <name type="scientific">Shewanella insulae</name>
    <dbReference type="NCBI Taxonomy" id="2681496"/>
    <lineage>
        <taxon>Bacteria</taxon>
        <taxon>Pseudomonadati</taxon>
        <taxon>Pseudomonadota</taxon>
        <taxon>Gammaproteobacteria</taxon>
        <taxon>Alteromonadales</taxon>
        <taxon>Shewanellaceae</taxon>
        <taxon>Shewanella</taxon>
    </lineage>
</organism>
<dbReference type="PROSITE" id="PS51898">
    <property type="entry name" value="TYR_RECOMBINASE"/>
    <property type="match status" value="1"/>
</dbReference>
<protein>
    <submittedName>
        <fullName evidence="6">Tyrosine-type recombinase/integrase</fullName>
    </submittedName>
</protein>
<evidence type="ECO:0000256" key="2">
    <source>
        <dbReference type="ARBA" id="ARBA00022908"/>
    </source>
</evidence>
<dbReference type="Gene3D" id="3.30.160.390">
    <property type="entry name" value="Integrase, DNA-binding domain"/>
    <property type="match status" value="1"/>
</dbReference>
<dbReference type="PANTHER" id="PTHR30629:SF2">
    <property type="entry name" value="PROPHAGE INTEGRASE INTS-RELATED"/>
    <property type="match status" value="1"/>
</dbReference>
<dbReference type="Pfam" id="PF13356">
    <property type="entry name" value="Arm-DNA-bind_3"/>
    <property type="match status" value="1"/>
</dbReference>
<keyword evidence="2" id="KW-0229">DNA integration</keyword>
<dbReference type="CDD" id="cd00801">
    <property type="entry name" value="INT_P4_C"/>
    <property type="match status" value="1"/>
</dbReference>
<dbReference type="InterPro" id="IPR013762">
    <property type="entry name" value="Integrase-like_cat_sf"/>
</dbReference>
<feature type="domain" description="Tyr recombinase" evidence="5">
    <location>
        <begin position="197"/>
        <end position="393"/>
    </location>
</feature>
<dbReference type="InterPro" id="IPR010998">
    <property type="entry name" value="Integrase_recombinase_N"/>
</dbReference>
<comment type="similarity">
    <text evidence="1">Belongs to the 'phage' integrase family.</text>
</comment>
<evidence type="ECO:0000256" key="4">
    <source>
        <dbReference type="ARBA" id="ARBA00023172"/>
    </source>
</evidence>
<dbReference type="SUPFAM" id="SSF56349">
    <property type="entry name" value="DNA breaking-rejoining enzymes"/>
    <property type="match status" value="1"/>
</dbReference>
<sequence length="405" mass="45795">MNDKQIKAFIRSKTATRKLVDDGLYIRVQTEGKASWELRYTSNGKRRFMTLEGGQYPHMSLADARAAAAILKQSISKGGDPLAERAKIGQEKIQTVDDLFNDWFVDAKKRLKHSEIPLRIYTKEVQPYIGRLQIKDVTPLDIRNIIQKVAHSNRPTIANDTLLHCKKLFTHACKLGLKDGNPASHFKPADAGGVEKSRERALSVEELKQFFSVAKDNISSFGRDNYLASALLVCLGVRKGELLKLTWQEIDLNLKIWKLPQPRTKSSAAISIPLPDSVVEWFEELQIRACGSDYVFPNRKASKKPHVSGDTLNRAVASLFGHDSSKTKQPINRMGEIPYFTIHDFRRTCRSLLAKQGVPSHIAERCLNHKIKGVEGIYDRYDYFDERLHALNSVANLIAPIVNNY</sequence>
<dbReference type="RefSeq" id="WP_160798820.1">
    <property type="nucleotide sequence ID" value="NZ_WRPA01000026.1"/>
</dbReference>
<keyword evidence="3" id="KW-0238">DNA-binding</keyword>